<keyword evidence="2" id="KW-0227">DNA damage</keyword>
<reference evidence="12" key="2">
    <citation type="submission" date="2008-08" db="EMBL/GenBank/DDBJ databases">
        <authorList>
            <consortium name="Diatom Consortium"/>
            <person name="Grigoriev I."/>
            <person name="Grimwood J."/>
            <person name="Kuo A."/>
            <person name="Otillar R.P."/>
            <person name="Salamov A."/>
            <person name="Detter J.C."/>
            <person name="Lindquist E."/>
            <person name="Shapiro H."/>
            <person name="Lucas S."/>
            <person name="Glavina del Rio T."/>
            <person name="Pitluck S."/>
            <person name="Rokhsar D."/>
            <person name="Bowler C."/>
        </authorList>
    </citation>
    <scope>GENOME REANNOTATION</scope>
    <source>
        <strain evidence="12">CCAP 1055/1</strain>
    </source>
</reference>
<keyword evidence="5" id="KW-0067">ATP-binding</keyword>
<dbReference type="GO" id="GO:0006281">
    <property type="term" value="P:DNA repair"/>
    <property type="evidence" value="ECO:0007669"/>
    <property type="project" value="UniProtKB-KW"/>
</dbReference>
<evidence type="ECO:0000256" key="2">
    <source>
        <dbReference type="ARBA" id="ARBA00022763"/>
    </source>
</evidence>
<dbReference type="InParanoid" id="B7GBS8"/>
<dbReference type="InterPro" id="IPR003711">
    <property type="entry name" value="CarD-like/TRCF_RID"/>
</dbReference>
<dbReference type="RefSeq" id="XP_002184578.1">
    <property type="nucleotide sequence ID" value="XM_002184542.1"/>
</dbReference>
<evidence type="ECO:0000256" key="1">
    <source>
        <dbReference type="ARBA" id="ARBA00022741"/>
    </source>
</evidence>
<dbReference type="Pfam" id="PF00270">
    <property type="entry name" value="DEAD"/>
    <property type="match status" value="1"/>
</dbReference>
<evidence type="ECO:0000259" key="9">
    <source>
        <dbReference type="PROSITE" id="PS51192"/>
    </source>
</evidence>
<name>B7GBS8_PHATC</name>
<dbReference type="InterPro" id="IPR011545">
    <property type="entry name" value="DEAD/DEAH_box_helicase_dom"/>
</dbReference>
<dbReference type="GO" id="GO:0005524">
    <property type="term" value="F:ATP binding"/>
    <property type="evidence" value="ECO:0007669"/>
    <property type="project" value="UniProtKB-KW"/>
</dbReference>
<dbReference type="GeneID" id="7198343"/>
<dbReference type="OrthoDB" id="416741at2759"/>
<feature type="domain" description="Helicase C-terminal" evidence="10">
    <location>
        <begin position="473"/>
        <end position="627"/>
    </location>
</feature>
<feature type="domain" description="Helicase ATP-binding" evidence="9">
    <location>
        <begin position="287"/>
        <end position="453"/>
    </location>
</feature>
<dbReference type="InterPro" id="IPR027417">
    <property type="entry name" value="P-loop_NTPase"/>
</dbReference>
<keyword evidence="4" id="KW-0347">Helicase</keyword>
<dbReference type="AlphaFoldDB" id="B7GBS8"/>
<keyword evidence="1" id="KW-0547">Nucleotide-binding</keyword>
<sequence>MARSSGIELQVLDPRDEMASGVPSVWDETGNVQITGGSVKSWFAEVDEDLESEWQALMGAGGAAGDVAVEKTSGELVARDKLAGIRVGSAGGWTLEVFPGDFVVHRKYGIGRFETTCLRPKTKLNEEERLAQEERRAEILTTELRKRKRVTPDEIQEIRARFGTEEDTDPLSNPQTTVLEITYADAVVHVPVDRAYRLSRYRAGDAVVKPKLSRVKGEAWSKAKQKVEENTLQLAQDVLALYATRETLQRQPFDPSVEDVVQEFSKSFLYEPTTDQKKCFEEIENDMVWRSRPMDRLICGDVGFGKTEVAIRALFRSIINGRQAALLAPTGVLAAQHYKNIVKRMGPGTEYNINIALLRGGMGKQTKAGRELRGEIEGGKTQLIVGTHALLSNEMKFKNLGLLVVDEEQRFGVKQKERLKLICDGIDVLTLSATPIPRTLQMSLSGIRDTSTIRSPPPMRKPTVTHVQDFSEDIVKTAISTELARGGQCYYVVPRISMLDEAEQTIQSLFPGIRIIQAHGRMQRNGAEENVAEFAEGNYDVLLATTVIENGVDIPSVNTIVVQNSQAFGMSTLYQLRGRVGRSDKQAFAYFLYREESITEQAAMRLQAIGELSELGSGFDVANRDLEIRGAGSLLGTEQSGMAAKVGFDLYMRMLKKSIRKLRGLDLPLVPRTNILFPTDGSPSTFSLPMSFIERQSERRSEETKARLAESTSALVTLTNEWKSKYGSLPSTLQNQLKTLHLHACTRRLGIDLVGLVDVFGNGKRIDCILRSPGLRPRHWATIVPMLAKGIAPKGLDVVFPARFTVTGEEVEVRGGRKMNLLELVKEETFNEELEEEDWDAMDEEEVEAMKDISSAVNVLDMDEVDLEQYPRFVVRDFQDADKAVDRLLKLLLPVAKIVYEKQEDQAEAARMAAELRDKQELLRQRKKTNEKREAQRLGYQY</sequence>
<dbReference type="PANTHER" id="PTHR47964">
    <property type="entry name" value="ATP-DEPENDENT DNA HELICASE HOMOLOG RECG, CHLOROPLASTIC"/>
    <property type="match status" value="1"/>
</dbReference>
<dbReference type="Gene3D" id="3.40.50.300">
    <property type="entry name" value="P-loop containing nucleotide triphosphate hydrolases"/>
    <property type="match status" value="2"/>
</dbReference>
<dbReference type="PROSITE" id="PS51194">
    <property type="entry name" value="HELICASE_CTER"/>
    <property type="match status" value="1"/>
</dbReference>
<evidence type="ECO:0000256" key="5">
    <source>
        <dbReference type="ARBA" id="ARBA00022840"/>
    </source>
</evidence>
<dbReference type="KEGG" id="pti:PHATRDRAFT_30585"/>
<gene>
    <name evidence="11" type="ORF">PHATRDRAFT_30585</name>
</gene>
<protein>
    <recommendedName>
        <fullName evidence="13">Transcription-repair coupling factor</fullName>
    </recommendedName>
</protein>
<reference evidence="11 12" key="1">
    <citation type="journal article" date="2008" name="Nature">
        <title>The Phaeodactylum genome reveals the evolutionary history of diatom genomes.</title>
        <authorList>
            <person name="Bowler C."/>
            <person name="Allen A.E."/>
            <person name="Badger J.H."/>
            <person name="Grimwood J."/>
            <person name="Jabbari K."/>
            <person name="Kuo A."/>
            <person name="Maheswari U."/>
            <person name="Martens C."/>
            <person name="Maumus F."/>
            <person name="Otillar R.P."/>
            <person name="Rayko E."/>
            <person name="Salamov A."/>
            <person name="Vandepoele K."/>
            <person name="Beszteri B."/>
            <person name="Gruber A."/>
            <person name="Heijde M."/>
            <person name="Katinka M."/>
            <person name="Mock T."/>
            <person name="Valentin K."/>
            <person name="Verret F."/>
            <person name="Berges J.A."/>
            <person name="Brownlee C."/>
            <person name="Cadoret J.P."/>
            <person name="Chiovitti A."/>
            <person name="Choi C.J."/>
            <person name="Coesel S."/>
            <person name="De Martino A."/>
            <person name="Detter J.C."/>
            <person name="Durkin C."/>
            <person name="Falciatore A."/>
            <person name="Fournet J."/>
            <person name="Haruta M."/>
            <person name="Huysman M.J."/>
            <person name="Jenkins B.D."/>
            <person name="Jiroutova K."/>
            <person name="Jorgensen R.E."/>
            <person name="Joubert Y."/>
            <person name="Kaplan A."/>
            <person name="Kroger N."/>
            <person name="Kroth P.G."/>
            <person name="La Roche J."/>
            <person name="Lindquist E."/>
            <person name="Lommer M."/>
            <person name="Martin-Jezequel V."/>
            <person name="Lopez P.J."/>
            <person name="Lucas S."/>
            <person name="Mangogna M."/>
            <person name="McGinnis K."/>
            <person name="Medlin L.K."/>
            <person name="Montsant A."/>
            <person name="Oudot-Le Secq M.P."/>
            <person name="Napoli C."/>
            <person name="Obornik M."/>
            <person name="Parker M.S."/>
            <person name="Petit J.L."/>
            <person name="Porcel B.M."/>
            <person name="Poulsen N."/>
            <person name="Robison M."/>
            <person name="Rychlewski L."/>
            <person name="Rynearson T.A."/>
            <person name="Schmutz J."/>
            <person name="Shapiro H."/>
            <person name="Siaut M."/>
            <person name="Stanley M."/>
            <person name="Sussman M.R."/>
            <person name="Taylor A.R."/>
            <person name="Vardi A."/>
            <person name="von Dassow P."/>
            <person name="Vyverman W."/>
            <person name="Willis A."/>
            <person name="Wyrwicz L.S."/>
            <person name="Rokhsar D.S."/>
            <person name="Weissenbach J."/>
            <person name="Armbrust E.V."/>
            <person name="Green B.R."/>
            <person name="Van de Peer Y."/>
            <person name="Grigoriev I.V."/>
        </authorList>
    </citation>
    <scope>NUCLEOTIDE SEQUENCE [LARGE SCALE GENOMIC DNA]</scope>
    <source>
        <strain evidence="11 12">CCAP 1055/1</strain>
    </source>
</reference>
<dbReference type="Gene3D" id="2.40.10.170">
    <property type="match status" value="1"/>
</dbReference>
<dbReference type="GO" id="GO:0016787">
    <property type="term" value="F:hydrolase activity"/>
    <property type="evidence" value="ECO:0007669"/>
    <property type="project" value="UniProtKB-KW"/>
</dbReference>
<evidence type="ECO:0000256" key="4">
    <source>
        <dbReference type="ARBA" id="ARBA00022806"/>
    </source>
</evidence>
<evidence type="ECO:0000256" key="8">
    <source>
        <dbReference type="SAM" id="MobiDB-lite"/>
    </source>
</evidence>
<dbReference type="PANTHER" id="PTHR47964:SF1">
    <property type="entry name" value="ATP-DEPENDENT DNA HELICASE HOMOLOG RECG, CHLOROPLASTIC"/>
    <property type="match status" value="1"/>
</dbReference>
<dbReference type="PaxDb" id="2850-Phatr30585"/>
<dbReference type="HOGENOM" id="CLU_281942_0_0_1"/>
<dbReference type="STRING" id="556484.B7GBS8"/>
<dbReference type="SUPFAM" id="SSF52540">
    <property type="entry name" value="P-loop containing nucleoside triphosphate hydrolases"/>
    <property type="match status" value="1"/>
</dbReference>
<organism evidence="11 12">
    <name type="scientific">Phaeodactylum tricornutum (strain CCAP 1055/1)</name>
    <dbReference type="NCBI Taxonomy" id="556484"/>
    <lineage>
        <taxon>Eukaryota</taxon>
        <taxon>Sar</taxon>
        <taxon>Stramenopiles</taxon>
        <taxon>Ochrophyta</taxon>
        <taxon>Bacillariophyta</taxon>
        <taxon>Bacillariophyceae</taxon>
        <taxon>Bacillariophycidae</taxon>
        <taxon>Naviculales</taxon>
        <taxon>Phaeodactylaceae</taxon>
        <taxon>Phaeodactylum</taxon>
    </lineage>
</organism>
<proteinExistence type="predicted"/>
<keyword evidence="12" id="KW-1185">Reference proteome</keyword>
<evidence type="ECO:0000313" key="11">
    <source>
        <dbReference type="EMBL" id="EEC43977.1"/>
    </source>
</evidence>
<keyword evidence="6" id="KW-0238">DNA-binding</keyword>
<dbReference type="Proteomes" id="UP000000759">
    <property type="component" value="Chromosome 24"/>
</dbReference>
<dbReference type="eggNOG" id="KOG0344">
    <property type="taxonomic scope" value="Eukaryota"/>
</dbReference>
<dbReference type="Pfam" id="PF02559">
    <property type="entry name" value="CarD_TRCF_RID"/>
    <property type="match status" value="1"/>
</dbReference>
<keyword evidence="3" id="KW-0378">Hydrolase</keyword>
<dbReference type="InterPro" id="IPR014001">
    <property type="entry name" value="Helicase_ATP-bd"/>
</dbReference>
<dbReference type="Pfam" id="PF00271">
    <property type="entry name" value="Helicase_C"/>
    <property type="match status" value="1"/>
</dbReference>
<evidence type="ECO:0000259" key="10">
    <source>
        <dbReference type="PROSITE" id="PS51194"/>
    </source>
</evidence>
<dbReference type="PROSITE" id="PS51192">
    <property type="entry name" value="HELICASE_ATP_BIND_1"/>
    <property type="match status" value="1"/>
</dbReference>
<evidence type="ECO:0000256" key="7">
    <source>
        <dbReference type="ARBA" id="ARBA00023204"/>
    </source>
</evidence>
<dbReference type="GO" id="GO:0003678">
    <property type="term" value="F:DNA helicase activity"/>
    <property type="evidence" value="ECO:0007669"/>
    <property type="project" value="TreeGrafter"/>
</dbReference>
<accession>B7GBS8</accession>
<dbReference type="SMART" id="SM01058">
    <property type="entry name" value="CarD_TRCF"/>
    <property type="match status" value="1"/>
</dbReference>
<dbReference type="SMART" id="SM00487">
    <property type="entry name" value="DEXDc"/>
    <property type="match status" value="1"/>
</dbReference>
<evidence type="ECO:0000256" key="6">
    <source>
        <dbReference type="ARBA" id="ARBA00023125"/>
    </source>
</evidence>
<dbReference type="SMART" id="SM00490">
    <property type="entry name" value="HELICc"/>
    <property type="match status" value="1"/>
</dbReference>
<keyword evidence="7" id="KW-0234">DNA repair</keyword>
<dbReference type="GO" id="GO:0003677">
    <property type="term" value="F:DNA binding"/>
    <property type="evidence" value="ECO:0007669"/>
    <property type="project" value="UniProtKB-KW"/>
</dbReference>
<feature type="region of interest" description="Disordered" evidence="8">
    <location>
        <begin position="923"/>
        <end position="942"/>
    </location>
</feature>
<evidence type="ECO:0008006" key="13">
    <source>
        <dbReference type="Google" id="ProtNLM"/>
    </source>
</evidence>
<evidence type="ECO:0000313" key="12">
    <source>
        <dbReference type="Proteomes" id="UP000000759"/>
    </source>
</evidence>
<dbReference type="InterPro" id="IPR001650">
    <property type="entry name" value="Helicase_C-like"/>
</dbReference>
<dbReference type="InterPro" id="IPR047112">
    <property type="entry name" value="RecG/Mfd"/>
</dbReference>
<evidence type="ECO:0000256" key="3">
    <source>
        <dbReference type="ARBA" id="ARBA00022801"/>
    </source>
</evidence>
<dbReference type="EMBL" id="CM000626">
    <property type="protein sequence ID" value="EEC43977.1"/>
    <property type="molecule type" value="Genomic_DNA"/>
</dbReference>